<sequence length="734" mass="83386">MEDDTPASKNSVGTNKTKTGLKYVAAVLSAFSVCLLVVIIMLVTFSHLRPKPKEAHHALKAGGHEHPNRSQLPLVHEEPHDDALPCLTKEGVMASSYILSKMDFSVNPCEDMYLYACGRFLTDTKIPDQGTAVDAKFLTEELFENAFEKIFVSNSTKLHDVPSSAVAKMKTFYRDCMDTSSLEEERKTMLLKVIGDLGSWTMSDVDIPKFDGAKWSLRETLTKLHKMGFFFFFSAHKMTVPGKGGSQAKEMFFFTQEGQNSFYERCKAYHKATLDLIFLRAHYLGGDMSSMLPKLTLVMQLIYELRFMSHKIDQELISLRALQEHMGGLDLQKYLQDMFGLDDISSDTQIFCPQLAYFISLGNIFRRFSSEVIANFLMINLIEELSPYLPGTFQNQAADSRESDCRKKTLQYFPTAFTAVYVENYFQSVNKAKVVAIGENIKKQIVENFKAVDWLDDTVKEALVRVAQSTELDMAYPDWILDPNTLDKVYRDVKVAGGELVNSVISVQREIVRQVYQQDPSEPFIGWWPDSDAVTAKYIPHKHVVIVPTPFLQPPSYSPHFPTSFVYGSMGATLGHEFMHGFDSENGARSAIKDGKALWHPGINNTYMHRARCLTDQYNAYSPNVLRVNDYQTFDEDMCDNEGLRHAYRAYKALGKLHEKDLPALELTHDQLFFLGFAQYHCKLERKNAAQNRPAFSKEKIRVRGTLSNSEAFAEAFGCPRNSPMNPERKCVFF</sequence>
<evidence type="ECO:0000256" key="5">
    <source>
        <dbReference type="ARBA" id="ARBA00022801"/>
    </source>
</evidence>
<dbReference type="PANTHER" id="PTHR11733:SF167">
    <property type="entry name" value="FI17812P1-RELATED"/>
    <property type="match status" value="1"/>
</dbReference>
<dbReference type="SUPFAM" id="SSF55486">
    <property type="entry name" value="Metalloproteases ('zincins'), catalytic domain"/>
    <property type="match status" value="1"/>
</dbReference>
<dbReference type="GO" id="GO:0016485">
    <property type="term" value="P:protein processing"/>
    <property type="evidence" value="ECO:0007669"/>
    <property type="project" value="TreeGrafter"/>
</dbReference>
<comment type="cofactor">
    <cofactor evidence="1">
        <name>Zn(2+)</name>
        <dbReference type="ChEBI" id="CHEBI:29105"/>
    </cofactor>
</comment>
<evidence type="ECO:0000256" key="8">
    <source>
        <dbReference type="SAM" id="Phobius"/>
    </source>
</evidence>
<keyword evidence="7" id="KW-0482">Metalloprotease</keyword>
<evidence type="ECO:0000256" key="2">
    <source>
        <dbReference type="ARBA" id="ARBA00007357"/>
    </source>
</evidence>
<dbReference type="Gene3D" id="3.40.390.10">
    <property type="entry name" value="Collagenase (Catalytic Domain)"/>
    <property type="match status" value="1"/>
</dbReference>
<gene>
    <name evidence="11" type="ORF">GSLYS_00014075001</name>
</gene>
<feature type="transmembrane region" description="Helical" evidence="8">
    <location>
        <begin position="20"/>
        <end position="43"/>
    </location>
</feature>
<comment type="caution">
    <text evidence="11">The sequence shown here is derived from an EMBL/GenBank/DDBJ whole genome shotgun (WGS) entry which is preliminary data.</text>
</comment>
<dbReference type="Gene3D" id="1.10.1380.10">
    <property type="entry name" value="Neutral endopeptidase , domain2"/>
    <property type="match status" value="1"/>
</dbReference>
<name>A0AAV2I2Y9_LYMST</name>
<keyword evidence="8" id="KW-1133">Transmembrane helix</keyword>
<evidence type="ECO:0000256" key="3">
    <source>
        <dbReference type="ARBA" id="ARBA00022670"/>
    </source>
</evidence>
<organism evidence="11 12">
    <name type="scientific">Lymnaea stagnalis</name>
    <name type="common">Great pond snail</name>
    <name type="synonym">Helix stagnalis</name>
    <dbReference type="NCBI Taxonomy" id="6523"/>
    <lineage>
        <taxon>Eukaryota</taxon>
        <taxon>Metazoa</taxon>
        <taxon>Spiralia</taxon>
        <taxon>Lophotrochozoa</taxon>
        <taxon>Mollusca</taxon>
        <taxon>Gastropoda</taxon>
        <taxon>Heterobranchia</taxon>
        <taxon>Euthyneura</taxon>
        <taxon>Panpulmonata</taxon>
        <taxon>Hygrophila</taxon>
        <taxon>Lymnaeoidea</taxon>
        <taxon>Lymnaeidae</taxon>
        <taxon>Lymnaea</taxon>
    </lineage>
</organism>
<dbReference type="EMBL" id="CAXITT010000381">
    <property type="protein sequence ID" value="CAL1540426.1"/>
    <property type="molecule type" value="Genomic_DNA"/>
</dbReference>
<dbReference type="GO" id="GO:0005886">
    <property type="term" value="C:plasma membrane"/>
    <property type="evidence" value="ECO:0007669"/>
    <property type="project" value="TreeGrafter"/>
</dbReference>
<dbReference type="Pfam" id="PF05649">
    <property type="entry name" value="Peptidase_M13_N"/>
    <property type="match status" value="1"/>
</dbReference>
<comment type="similarity">
    <text evidence="2">Belongs to the peptidase M13 family.</text>
</comment>
<evidence type="ECO:0000256" key="6">
    <source>
        <dbReference type="ARBA" id="ARBA00022833"/>
    </source>
</evidence>
<dbReference type="PRINTS" id="PR00786">
    <property type="entry name" value="NEPRILYSIN"/>
</dbReference>
<keyword evidence="4" id="KW-0479">Metal-binding</keyword>
<feature type="domain" description="Peptidase M13 C-terminal" evidence="9">
    <location>
        <begin position="536"/>
        <end position="731"/>
    </location>
</feature>
<evidence type="ECO:0000259" key="10">
    <source>
        <dbReference type="Pfam" id="PF05649"/>
    </source>
</evidence>
<dbReference type="AlphaFoldDB" id="A0AAV2I2Y9"/>
<feature type="domain" description="Peptidase M13 N-terminal" evidence="10">
    <location>
        <begin position="108"/>
        <end position="477"/>
    </location>
</feature>
<dbReference type="CDD" id="cd08662">
    <property type="entry name" value="M13"/>
    <property type="match status" value="1"/>
</dbReference>
<dbReference type="InterPro" id="IPR042089">
    <property type="entry name" value="Peptidase_M13_dom_2"/>
</dbReference>
<evidence type="ECO:0000313" key="12">
    <source>
        <dbReference type="Proteomes" id="UP001497497"/>
    </source>
</evidence>
<dbReference type="GO" id="GO:0046872">
    <property type="term" value="F:metal ion binding"/>
    <property type="evidence" value="ECO:0007669"/>
    <property type="project" value="UniProtKB-KW"/>
</dbReference>
<evidence type="ECO:0000313" key="11">
    <source>
        <dbReference type="EMBL" id="CAL1540426.1"/>
    </source>
</evidence>
<dbReference type="GO" id="GO:0004222">
    <property type="term" value="F:metalloendopeptidase activity"/>
    <property type="evidence" value="ECO:0007669"/>
    <property type="project" value="InterPro"/>
</dbReference>
<accession>A0AAV2I2Y9</accession>
<dbReference type="Pfam" id="PF01431">
    <property type="entry name" value="Peptidase_M13"/>
    <property type="match status" value="1"/>
</dbReference>
<keyword evidence="6" id="KW-0862">Zinc</keyword>
<evidence type="ECO:0000256" key="7">
    <source>
        <dbReference type="ARBA" id="ARBA00023049"/>
    </source>
</evidence>
<dbReference type="PROSITE" id="PS51885">
    <property type="entry name" value="NEPRILYSIN"/>
    <property type="match status" value="1"/>
</dbReference>
<proteinExistence type="inferred from homology"/>
<evidence type="ECO:0000256" key="4">
    <source>
        <dbReference type="ARBA" id="ARBA00022723"/>
    </source>
</evidence>
<dbReference type="PANTHER" id="PTHR11733">
    <property type="entry name" value="ZINC METALLOPROTEASE FAMILY M13 NEPRILYSIN-RELATED"/>
    <property type="match status" value="1"/>
</dbReference>
<dbReference type="InterPro" id="IPR008753">
    <property type="entry name" value="Peptidase_M13_N"/>
</dbReference>
<keyword evidence="5" id="KW-0378">Hydrolase</keyword>
<keyword evidence="8" id="KW-0812">Transmembrane</keyword>
<reference evidence="11 12" key="1">
    <citation type="submission" date="2024-04" db="EMBL/GenBank/DDBJ databases">
        <authorList>
            <consortium name="Genoscope - CEA"/>
            <person name="William W."/>
        </authorList>
    </citation>
    <scope>NUCLEOTIDE SEQUENCE [LARGE SCALE GENOMIC DNA]</scope>
</reference>
<evidence type="ECO:0000259" key="9">
    <source>
        <dbReference type="Pfam" id="PF01431"/>
    </source>
</evidence>
<protein>
    <submittedName>
        <fullName evidence="11">Uncharacterized protein</fullName>
    </submittedName>
</protein>
<keyword evidence="12" id="KW-1185">Reference proteome</keyword>
<keyword evidence="8" id="KW-0472">Membrane</keyword>
<dbReference type="InterPro" id="IPR018497">
    <property type="entry name" value="Peptidase_M13_C"/>
</dbReference>
<evidence type="ECO:0000256" key="1">
    <source>
        <dbReference type="ARBA" id="ARBA00001947"/>
    </source>
</evidence>
<dbReference type="InterPro" id="IPR024079">
    <property type="entry name" value="MetalloPept_cat_dom_sf"/>
</dbReference>
<keyword evidence="3" id="KW-0645">Protease</keyword>
<dbReference type="InterPro" id="IPR000718">
    <property type="entry name" value="Peptidase_M13"/>
</dbReference>
<dbReference type="Proteomes" id="UP001497497">
    <property type="component" value="Unassembled WGS sequence"/>
</dbReference>